<dbReference type="InterPro" id="IPR010099">
    <property type="entry name" value="SDR39U1"/>
</dbReference>
<dbReference type="Proteomes" id="UP000036987">
    <property type="component" value="Unassembled WGS sequence"/>
</dbReference>
<dbReference type="PANTHER" id="PTHR11092:SF0">
    <property type="entry name" value="EPIMERASE FAMILY PROTEIN SDR39U1"/>
    <property type="match status" value="1"/>
</dbReference>
<dbReference type="SUPFAM" id="SSF51735">
    <property type="entry name" value="NAD(P)-binding Rossmann-fold domains"/>
    <property type="match status" value="1"/>
</dbReference>
<dbReference type="CDD" id="cd05242">
    <property type="entry name" value="SDR_a8"/>
    <property type="match status" value="1"/>
</dbReference>
<sequence length="344" mass="37612">MTVSWSNAVSQFHSMPPPLYSRVFRPKSYSKTCIAGGKETERFVSITGGTGFIGKKLVQKLIAGHNQVCVLTRSRANAELVFPAKKFPGIIIAEESEWGTYIESSDSIVNLAGVPISTRWSPEIKKEIKQSRIDTTSKVVKLVNQTDVNKRPSVLVSATAVGYYGTSETQSFDEQSPPGNDFLAEVCKEWESCALKVDKDVKVVLIRIGVVLGKDGGALAKMIPLFMMFAGGPIGSGKQWFSWIHLDDLVNLICESIANPSYQGVINGTAPNPVRFSEMCDHLGEVMGRPSWLPVPEFALKAVLGEGATIVLQGQKVFPLKAKELGFSYKYAYVKDALKDIILS</sequence>
<dbReference type="Pfam" id="PF08338">
    <property type="entry name" value="DUF1731"/>
    <property type="match status" value="1"/>
</dbReference>
<dbReference type="InterPro" id="IPR013549">
    <property type="entry name" value="DUF1731"/>
</dbReference>
<keyword evidence="4" id="KW-1185">Reference proteome</keyword>
<name>A0A0K9P9D8_ZOSMR</name>
<accession>A0A0K9P9D8</accession>
<dbReference type="Gene3D" id="3.40.50.720">
    <property type="entry name" value="NAD(P)-binding Rossmann-like Domain"/>
    <property type="match status" value="1"/>
</dbReference>
<reference evidence="4" key="1">
    <citation type="journal article" date="2016" name="Nature">
        <title>The genome of the seagrass Zostera marina reveals angiosperm adaptation to the sea.</title>
        <authorList>
            <person name="Olsen J.L."/>
            <person name="Rouze P."/>
            <person name="Verhelst B."/>
            <person name="Lin Y.-C."/>
            <person name="Bayer T."/>
            <person name="Collen J."/>
            <person name="Dattolo E."/>
            <person name="De Paoli E."/>
            <person name="Dittami S."/>
            <person name="Maumus F."/>
            <person name="Michel G."/>
            <person name="Kersting A."/>
            <person name="Lauritano C."/>
            <person name="Lohaus R."/>
            <person name="Toepel M."/>
            <person name="Tonon T."/>
            <person name="Vanneste K."/>
            <person name="Amirebrahimi M."/>
            <person name="Brakel J."/>
            <person name="Bostroem C."/>
            <person name="Chovatia M."/>
            <person name="Grimwood J."/>
            <person name="Jenkins J.W."/>
            <person name="Jueterbock A."/>
            <person name="Mraz A."/>
            <person name="Stam W.T."/>
            <person name="Tice H."/>
            <person name="Bornberg-Bauer E."/>
            <person name="Green P.J."/>
            <person name="Pearson G.A."/>
            <person name="Procaccini G."/>
            <person name="Duarte C.M."/>
            <person name="Schmutz J."/>
            <person name="Reusch T.B.H."/>
            <person name="Van de Peer Y."/>
        </authorList>
    </citation>
    <scope>NUCLEOTIDE SEQUENCE [LARGE SCALE GENOMIC DNA]</scope>
    <source>
        <strain evidence="4">cv. Finnish</strain>
    </source>
</reference>
<dbReference type="OMA" id="YLPWIHI"/>
<dbReference type="Pfam" id="PF01370">
    <property type="entry name" value="Epimerase"/>
    <property type="match status" value="1"/>
</dbReference>
<dbReference type="STRING" id="29655.A0A0K9P9D8"/>
<evidence type="ECO:0000313" key="3">
    <source>
        <dbReference type="EMBL" id="KMZ64872.1"/>
    </source>
</evidence>
<evidence type="ECO:0000259" key="2">
    <source>
        <dbReference type="Pfam" id="PF08338"/>
    </source>
</evidence>
<dbReference type="EMBL" id="LFYR01001097">
    <property type="protein sequence ID" value="KMZ64872.1"/>
    <property type="molecule type" value="Genomic_DNA"/>
</dbReference>
<dbReference type="InterPro" id="IPR001509">
    <property type="entry name" value="Epimerase_deHydtase"/>
</dbReference>
<evidence type="ECO:0000259" key="1">
    <source>
        <dbReference type="Pfam" id="PF01370"/>
    </source>
</evidence>
<organism evidence="3 4">
    <name type="scientific">Zostera marina</name>
    <name type="common">Eelgrass</name>
    <dbReference type="NCBI Taxonomy" id="29655"/>
    <lineage>
        <taxon>Eukaryota</taxon>
        <taxon>Viridiplantae</taxon>
        <taxon>Streptophyta</taxon>
        <taxon>Embryophyta</taxon>
        <taxon>Tracheophyta</taxon>
        <taxon>Spermatophyta</taxon>
        <taxon>Magnoliopsida</taxon>
        <taxon>Liliopsida</taxon>
        <taxon>Zosteraceae</taxon>
        <taxon>Zostera</taxon>
    </lineage>
</organism>
<dbReference type="PANTHER" id="PTHR11092">
    <property type="entry name" value="SUGAR NUCLEOTIDE EPIMERASE RELATED"/>
    <property type="match status" value="1"/>
</dbReference>
<protein>
    <submittedName>
        <fullName evidence="3">NAD-dependent epimerase/dehydratase</fullName>
    </submittedName>
</protein>
<dbReference type="NCBIfam" id="TIGR01777">
    <property type="entry name" value="yfcH"/>
    <property type="match status" value="1"/>
</dbReference>
<dbReference type="AlphaFoldDB" id="A0A0K9P9D8"/>
<evidence type="ECO:0000313" key="4">
    <source>
        <dbReference type="Proteomes" id="UP000036987"/>
    </source>
</evidence>
<dbReference type="InterPro" id="IPR036291">
    <property type="entry name" value="NAD(P)-bd_dom_sf"/>
</dbReference>
<comment type="caution">
    <text evidence="3">The sequence shown here is derived from an EMBL/GenBank/DDBJ whole genome shotgun (WGS) entry which is preliminary data.</text>
</comment>
<dbReference type="OrthoDB" id="276721at2759"/>
<proteinExistence type="predicted"/>
<feature type="domain" description="NAD-dependent epimerase/dehydratase" evidence="1">
    <location>
        <begin position="45"/>
        <end position="260"/>
    </location>
</feature>
<gene>
    <name evidence="3" type="ORF">ZOSMA_348G00090</name>
</gene>
<feature type="domain" description="DUF1731" evidence="2">
    <location>
        <begin position="295"/>
        <end position="341"/>
    </location>
</feature>